<dbReference type="OrthoDB" id="6692864at2759"/>
<keyword evidence="8" id="KW-1133">Transmembrane helix</keyword>
<dbReference type="PRINTS" id="PR00385">
    <property type="entry name" value="P450"/>
</dbReference>
<feature type="binding site" description="axial binding residue" evidence="7">
    <location>
        <position position="502"/>
    </location>
    <ligand>
        <name>heme</name>
        <dbReference type="ChEBI" id="CHEBI:30413"/>
    </ligand>
    <ligandPart>
        <name>Fe</name>
        <dbReference type="ChEBI" id="CHEBI:18248"/>
    </ligandPart>
</feature>
<dbReference type="EMBL" id="JAPQKL010000005">
    <property type="protein sequence ID" value="KAJ5131073.1"/>
    <property type="molecule type" value="Genomic_DNA"/>
</dbReference>
<dbReference type="InterPro" id="IPR036396">
    <property type="entry name" value="Cyt_P450_sf"/>
</dbReference>
<gene>
    <name evidence="9" type="ORF">N7515_007112</name>
</gene>
<evidence type="ECO:0000313" key="10">
    <source>
        <dbReference type="Proteomes" id="UP001149079"/>
    </source>
</evidence>
<dbReference type="Proteomes" id="UP001149079">
    <property type="component" value="Unassembled WGS sequence"/>
</dbReference>
<keyword evidence="6" id="KW-0503">Monooxygenase</keyword>
<evidence type="ECO:0000256" key="3">
    <source>
        <dbReference type="ARBA" id="ARBA00022723"/>
    </source>
</evidence>
<comment type="caution">
    <text evidence="9">The sequence shown here is derived from an EMBL/GenBank/DDBJ whole genome shotgun (WGS) entry which is preliminary data.</text>
</comment>
<accession>A0A9W9L0D3</accession>
<dbReference type="GO" id="GO:0016705">
    <property type="term" value="F:oxidoreductase activity, acting on paired donors, with incorporation or reduction of molecular oxygen"/>
    <property type="evidence" value="ECO:0007669"/>
    <property type="project" value="InterPro"/>
</dbReference>
<evidence type="ECO:0000256" key="5">
    <source>
        <dbReference type="ARBA" id="ARBA00023004"/>
    </source>
</evidence>
<dbReference type="GO" id="GO:0020037">
    <property type="term" value="F:heme binding"/>
    <property type="evidence" value="ECO:0007669"/>
    <property type="project" value="InterPro"/>
</dbReference>
<feature type="transmembrane region" description="Helical" evidence="8">
    <location>
        <begin position="53"/>
        <end position="71"/>
    </location>
</feature>
<evidence type="ECO:0000256" key="4">
    <source>
        <dbReference type="ARBA" id="ARBA00023002"/>
    </source>
</evidence>
<comment type="cofactor">
    <cofactor evidence="1 7">
        <name>heme</name>
        <dbReference type="ChEBI" id="CHEBI:30413"/>
    </cofactor>
</comment>
<dbReference type="Pfam" id="PF00067">
    <property type="entry name" value="p450"/>
    <property type="match status" value="1"/>
</dbReference>
<dbReference type="GeneID" id="81407026"/>
<evidence type="ECO:0000256" key="7">
    <source>
        <dbReference type="PIRSR" id="PIRSR602403-1"/>
    </source>
</evidence>
<evidence type="ECO:0000256" key="2">
    <source>
        <dbReference type="ARBA" id="ARBA00010617"/>
    </source>
</evidence>
<dbReference type="AlphaFoldDB" id="A0A9W9L0D3"/>
<dbReference type="GO" id="GO:0005506">
    <property type="term" value="F:iron ion binding"/>
    <property type="evidence" value="ECO:0007669"/>
    <property type="project" value="InterPro"/>
</dbReference>
<keyword evidence="5 7" id="KW-0408">Iron</keyword>
<reference evidence="9" key="1">
    <citation type="submission" date="2022-11" db="EMBL/GenBank/DDBJ databases">
        <authorList>
            <person name="Petersen C."/>
        </authorList>
    </citation>
    <scope>NUCLEOTIDE SEQUENCE</scope>
    <source>
        <strain evidence="9">IBT 22155</strain>
    </source>
</reference>
<keyword evidence="4" id="KW-0560">Oxidoreductase</keyword>
<evidence type="ECO:0000256" key="1">
    <source>
        <dbReference type="ARBA" id="ARBA00001971"/>
    </source>
</evidence>
<reference evidence="9" key="2">
    <citation type="journal article" date="2023" name="IMA Fungus">
        <title>Comparative genomic study of the Penicillium genus elucidates a diverse pangenome and 15 lateral gene transfer events.</title>
        <authorList>
            <person name="Petersen C."/>
            <person name="Sorensen T."/>
            <person name="Nielsen M.R."/>
            <person name="Sondergaard T.E."/>
            <person name="Sorensen J.L."/>
            <person name="Fitzpatrick D.A."/>
            <person name="Frisvad J.C."/>
            <person name="Nielsen K.L."/>
        </authorList>
    </citation>
    <scope>NUCLEOTIDE SEQUENCE</scope>
    <source>
        <strain evidence="9">IBT 22155</strain>
    </source>
</reference>
<dbReference type="SUPFAM" id="SSF48264">
    <property type="entry name" value="Cytochrome P450"/>
    <property type="match status" value="1"/>
</dbReference>
<feature type="transmembrane region" description="Helical" evidence="8">
    <location>
        <begin position="22"/>
        <end position="41"/>
    </location>
</feature>
<dbReference type="CDD" id="cd11061">
    <property type="entry name" value="CYP67-like"/>
    <property type="match status" value="1"/>
</dbReference>
<evidence type="ECO:0000313" key="9">
    <source>
        <dbReference type="EMBL" id="KAJ5131073.1"/>
    </source>
</evidence>
<keyword evidence="10" id="KW-1185">Reference proteome</keyword>
<feature type="transmembrane region" description="Helical" evidence="8">
    <location>
        <begin position="77"/>
        <end position="102"/>
    </location>
</feature>
<organism evidence="9 10">
    <name type="scientific">Penicillium bovifimosum</name>
    <dbReference type="NCBI Taxonomy" id="126998"/>
    <lineage>
        <taxon>Eukaryota</taxon>
        <taxon>Fungi</taxon>
        <taxon>Dikarya</taxon>
        <taxon>Ascomycota</taxon>
        <taxon>Pezizomycotina</taxon>
        <taxon>Eurotiomycetes</taxon>
        <taxon>Eurotiomycetidae</taxon>
        <taxon>Eurotiales</taxon>
        <taxon>Aspergillaceae</taxon>
        <taxon>Penicillium</taxon>
    </lineage>
</organism>
<keyword evidence="3 7" id="KW-0479">Metal-binding</keyword>
<keyword evidence="8" id="KW-0812">Transmembrane</keyword>
<dbReference type="GO" id="GO:0043386">
    <property type="term" value="P:mycotoxin biosynthetic process"/>
    <property type="evidence" value="ECO:0007669"/>
    <property type="project" value="UniProtKB-ARBA"/>
</dbReference>
<evidence type="ECO:0000256" key="8">
    <source>
        <dbReference type="SAM" id="Phobius"/>
    </source>
</evidence>
<dbReference type="PANTHER" id="PTHR24305">
    <property type="entry name" value="CYTOCHROME P450"/>
    <property type="match status" value="1"/>
</dbReference>
<dbReference type="GO" id="GO:0004497">
    <property type="term" value="F:monooxygenase activity"/>
    <property type="evidence" value="ECO:0007669"/>
    <property type="project" value="UniProtKB-KW"/>
</dbReference>
<keyword evidence="7" id="KW-0349">Heme</keyword>
<comment type="similarity">
    <text evidence="2">Belongs to the cytochrome P450 family.</text>
</comment>
<evidence type="ECO:0000256" key="6">
    <source>
        <dbReference type="ARBA" id="ARBA00023033"/>
    </source>
</evidence>
<proteinExistence type="inferred from homology"/>
<protein>
    <submittedName>
        <fullName evidence="9">Benzoate 4-monooxygenase cytochrome P450</fullName>
    </submittedName>
</protein>
<keyword evidence="8" id="KW-0472">Membrane</keyword>
<name>A0A9W9L0D3_9EURO</name>
<dbReference type="RefSeq" id="XP_056521452.1">
    <property type="nucleotide sequence ID" value="XM_056667856.1"/>
</dbReference>
<dbReference type="PANTHER" id="PTHR24305:SF187">
    <property type="entry name" value="P450, PUTATIVE (EUROFUNG)-RELATED"/>
    <property type="match status" value="1"/>
</dbReference>
<dbReference type="InterPro" id="IPR002403">
    <property type="entry name" value="Cyt_P450_E_grp-IV"/>
</dbReference>
<dbReference type="InterPro" id="IPR001128">
    <property type="entry name" value="Cyt_P450"/>
</dbReference>
<dbReference type="PRINTS" id="PR00465">
    <property type="entry name" value="EP450IV"/>
</dbReference>
<sequence>MESSVNQTLIPDTLTHVKADQGVSNLVTAVLSGVALHIFVFNRGEWDVGAPKIPVSLFSVQVLLYIFLLFSEPQASILSALWETTKISSCVLAGITASILLYRAFFHRLCRFPGPLGARLSMAYIASMSAKHPDAFNYIQGLHRKHGDFVRTGPTELSINHPDALNVIHSGQSRCTKGPWYSMLHPFISLFAIRDKAEHSRRRKPWELAFRAKAVQDYMPSVDKCTTDLLQQIERQKGAPIDMTMWINLFMFDLTGLVAFSQEYNCVRDGKKHPIMEVNDSSNLISGIVSQIVWAISFVKVIPGLNTNMKLLIEFSEQQVRNREKMEKSDHSDVFSWLWEDFKLEGRDMPQSRLDLVADASLVIFAGSGTVAVTIIGVLYFLASESPRHLEAIQRELNSLEEINSHTLTKMTHLNAVINETLRLHYPALSGFQRQTPASGIHIGDTYIPGDINVKIPFYTLFRDERNFDQPETFIPERWTTQSHLVRNREAFAPFLLGPYNCLGKSLALMQVRHVVVELIRRYDFSLAPEQNAKDYWDARTDGFVMGLGPLQLIFTDRADPL</sequence>
<dbReference type="InterPro" id="IPR050121">
    <property type="entry name" value="Cytochrome_P450_monoxygenase"/>
</dbReference>
<feature type="transmembrane region" description="Helical" evidence="8">
    <location>
        <begin position="356"/>
        <end position="383"/>
    </location>
</feature>
<dbReference type="Gene3D" id="1.10.630.10">
    <property type="entry name" value="Cytochrome P450"/>
    <property type="match status" value="1"/>
</dbReference>